<evidence type="ECO:0000313" key="2">
    <source>
        <dbReference type="Proteomes" id="UP000075243"/>
    </source>
</evidence>
<dbReference type="Gramene" id="C.cajan_35622.t">
    <property type="protein sequence ID" value="C.cajan_35622.t.cds1"/>
    <property type="gene ID" value="C.cajan_35622"/>
</dbReference>
<dbReference type="Proteomes" id="UP000075243">
    <property type="component" value="Unassembled WGS sequence"/>
</dbReference>
<gene>
    <name evidence="1" type="ORF">KK1_035701</name>
</gene>
<accession>A0A151RK36</accession>
<feature type="non-terminal residue" evidence="1">
    <location>
        <position position="1"/>
    </location>
</feature>
<reference evidence="1" key="1">
    <citation type="journal article" date="2012" name="Nat. Biotechnol.">
        <title>Draft genome sequence of pigeonpea (Cajanus cajan), an orphan legume crop of resource-poor farmers.</title>
        <authorList>
            <person name="Varshney R.K."/>
            <person name="Chen W."/>
            <person name="Li Y."/>
            <person name="Bharti A.K."/>
            <person name="Saxena R.K."/>
            <person name="Schlueter J.A."/>
            <person name="Donoghue M.T."/>
            <person name="Azam S."/>
            <person name="Fan G."/>
            <person name="Whaley A.M."/>
            <person name="Farmer A.D."/>
            <person name="Sheridan J."/>
            <person name="Iwata A."/>
            <person name="Tuteja R."/>
            <person name="Penmetsa R.V."/>
            <person name="Wu W."/>
            <person name="Upadhyaya H.D."/>
            <person name="Yang S.P."/>
            <person name="Shah T."/>
            <person name="Saxena K.B."/>
            <person name="Michael T."/>
            <person name="McCombie W.R."/>
            <person name="Yang B."/>
            <person name="Zhang G."/>
            <person name="Yang H."/>
            <person name="Wang J."/>
            <person name="Spillane C."/>
            <person name="Cook D.R."/>
            <person name="May G.D."/>
            <person name="Xu X."/>
            <person name="Jackson S.A."/>
        </authorList>
    </citation>
    <scope>NUCLEOTIDE SEQUENCE [LARGE SCALE GENOMIC DNA]</scope>
</reference>
<sequence length="93" mass="10444">IRERTSTVFGKVRATTSPGFIPAATRRAAADSERWWRWEWVRSNLAATERARREGNLVATWRSRPVSVVAVSIGFCVKCILCCVGEWVCVVSC</sequence>
<keyword evidence="2" id="KW-1185">Reference proteome</keyword>
<protein>
    <submittedName>
        <fullName evidence="1">Uncharacterized protein</fullName>
    </submittedName>
</protein>
<name>A0A151RK36_CAJCA</name>
<organism evidence="1 2">
    <name type="scientific">Cajanus cajan</name>
    <name type="common">Pigeon pea</name>
    <name type="synonym">Cajanus indicus</name>
    <dbReference type="NCBI Taxonomy" id="3821"/>
    <lineage>
        <taxon>Eukaryota</taxon>
        <taxon>Viridiplantae</taxon>
        <taxon>Streptophyta</taxon>
        <taxon>Embryophyta</taxon>
        <taxon>Tracheophyta</taxon>
        <taxon>Spermatophyta</taxon>
        <taxon>Magnoliopsida</taxon>
        <taxon>eudicotyledons</taxon>
        <taxon>Gunneridae</taxon>
        <taxon>Pentapetalae</taxon>
        <taxon>rosids</taxon>
        <taxon>fabids</taxon>
        <taxon>Fabales</taxon>
        <taxon>Fabaceae</taxon>
        <taxon>Papilionoideae</taxon>
        <taxon>50 kb inversion clade</taxon>
        <taxon>NPAAA clade</taxon>
        <taxon>indigoferoid/millettioid clade</taxon>
        <taxon>Phaseoleae</taxon>
        <taxon>Cajanus</taxon>
    </lineage>
</organism>
<proteinExistence type="predicted"/>
<evidence type="ECO:0000313" key="1">
    <source>
        <dbReference type="EMBL" id="KYP42888.1"/>
    </source>
</evidence>
<dbReference type="EMBL" id="KQ483695">
    <property type="protein sequence ID" value="KYP42888.1"/>
    <property type="molecule type" value="Genomic_DNA"/>
</dbReference>
<dbReference type="AlphaFoldDB" id="A0A151RK36"/>